<evidence type="ECO:0008006" key="3">
    <source>
        <dbReference type="Google" id="ProtNLM"/>
    </source>
</evidence>
<dbReference type="RefSeq" id="WP_184259386.1">
    <property type="nucleotide sequence ID" value="NZ_JACHIH010000022.1"/>
</dbReference>
<proteinExistence type="predicted"/>
<evidence type="ECO:0000313" key="1">
    <source>
        <dbReference type="EMBL" id="MBB5048552.1"/>
    </source>
</evidence>
<name>A0A7W7Z6S8_9BRAD</name>
<protein>
    <recommendedName>
        <fullName evidence="3">ATP-binding protein</fullName>
    </recommendedName>
</protein>
<sequence>MLTGEVWGLQAKFFDTLGAKQKTQLTESVRQAAANYPSLTSYTICLPFNLTAKTGAKAGKPKSGQHEKISEWITEWNLELAAGGRTIEFDIWDESELLGRLAAADTTGGLERYWFDQEALTPGWFAERLTEAKAQAGPRYSPELTVATPLDEALQAFGKSELWTKKIEQLANNYADKLDWWRKTAEGKIEALSSSPKELTDEAKAVLEAAEPLEQSLSGASENPQLLTLPAFRDAVRLSLARGTALEPKVKEALLAKHGEDADSPGFRQWSAEYMADFPMAPLDHLRDLLVLLREVEVLANQPEGQLPAATGMLLRGEAGIGKTHGILDAAVRRHASGLLSLVLFGEDVTGNDPWQTAIAKLGLGNGLGRDAVLDALNAAGESTGFPLIIFIDALNETQPDRRKWQSWLPPMLEQIKRRPFLKLCVSCREIYVREVMPPGLDIPTIEHNGFLGREYEALFAFFQHYGLGVPAEPLLQEEFANPLFLRLLCEALRDSDTQAIPAGREGIRAIINLLLRAKNERAAVACDYDHRENRVNDVMLRIAGTMAAAGSRTLPLADVRSLVDGPSATQSQSLFAVLESESLVSIIEHPGLGLGAEASYSVRFTFERIGDHLIAENLLAGITNVPAAFSPGGTLHFLAASNDAVGANAGVLEALSIQLPEAHGVELIDALEGVEQALLWSPFIAGLQWRDPQFVVDRTVQLVREGLSSSQTVAAIFEVLLGVAARPDHPLNARFLDRMLRGAPLLARDPFWAYRLEDSFSGWSDTVRPRSGVHRLIETARRGNLNNLPDAVGALWAIMLAWFCASPDRRIRDQATMAMVSIFRARPGCIAPLLQRFLASDDEYIIERVLVAAYGALLLNEEVPDLRDAASVVYDFYFAEGNPPRNASLRDHGRLIIELSAERGVAPDGVDATLYRPPYRSAWPIALPSEESVRAYAEDRERFPQMSLVQKIGLATGTDFARYVVEPRVTSAFDIEKAGLDKLGVFRWFLKEAVEFGYPGPSDQCAHFDRALLSEFGGGRGKPGWAERLGKKYYWIFLRQLVGQMADHADRKTWSATLPPSAELQGLNLRDIDPTDIRQFLPPPTSDDTWLKPAPYVFRGRDIPAEDAGWVGEDDLTDIAQALELTDPEGAVWHILDMDESWNGKRTGSRRYNTYRHVTRSVRAATCDAADTKKVAKAFAKAPLDHFNHGPHDYRGYLGEYPRRWPYTHRSEDPITFGGEDSGVTFHHLALRQLRGREWERDYSQIGESKTLLTPSTALVQASNLQWDHRGGWQDSYGQVQVQDPRWWSEEPAALICRADYMNRFLKENNLALIILGFQMKFIAGLMDGGGRVTERTLFIRHRGKTSFVDRNIVRD</sequence>
<accession>A0A7W7Z6S8</accession>
<evidence type="ECO:0000313" key="2">
    <source>
        <dbReference type="Proteomes" id="UP000542353"/>
    </source>
</evidence>
<dbReference type="EMBL" id="JACHIH010000022">
    <property type="protein sequence ID" value="MBB5048552.1"/>
    <property type="molecule type" value="Genomic_DNA"/>
</dbReference>
<gene>
    <name evidence="1" type="ORF">HNR60_003319</name>
</gene>
<organism evidence="1 2">
    <name type="scientific">Rhodopseudomonas rhenobacensis</name>
    <dbReference type="NCBI Taxonomy" id="87461"/>
    <lineage>
        <taxon>Bacteria</taxon>
        <taxon>Pseudomonadati</taxon>
        <taxon>Pseudomonadota</taxon>
        <taxon>Alphaproteobacteria</taxon>
        <taxon>Hyphomicrobiales</taxon>
        <taxon>Nitrobacteraceae</taxon>
        <taxon>Rhodopseudomonas</taxon>
    </lineage>
</organism>
<comment type="caution">
    <text evidence="1">The sequence shown here is derived from an EMBL/GenBank/DDBJ whole genome shotgun (WGS) entry which is preliminary data.</text>
</comment>
<dbReference type="Proteomes" id="UP000542353">
    <property type="component" value="Unassembled WGS sequence"/>
</dbReference>
<keyword evidence="2" id="KW-1185">Reference proteome</keyword>
<reference evidence="1 2" key="1">
    <citation type="submission" date="2020-08" db="EMBL/GenBank/DDBJ databases">
        <title>Genomic Encyclopedia of Type Strains, Phase IV (KMG-IV): sequencing the most valuable type-strain genomes for metagenomic binning, comparative biology and taxonomic classification.</title>
        <authorList>
            <person name="Goeker M."/>
        </authorList>
    </citation>
    <scope>NUCLEOTIDE SEQUENCE [LARGE SCALE GENOMIC DNA]</scope>
    <source>
        <strain evidence="1 2">DSM 12706</strain>
    </source>
</reference>